<dbReference type="Pfam" id="PF01757">
    <property type="entry name" value="Acyl_transf_3"/>
    <property type="match status" value="1"/>
</dbReference>
<evidence type="ECO:0000256" key="1">
    <source>
        <dbReference type="SAM" id="Phobius"/>
    </source>
</evidence>
<dbReference type="GO" id="GO:0000271">
    <property type="term" value="P:polysaccharide biosynthetic process"/>
    <property type="evidence" value="ECO:0007669"/>
    <property type="project" value="TreeGrafter"/>
</dbReference>
<protein>
    <submittedName>
        <fullName evidence="3">Acyltransferase</fullName>
    </submittedName>
</protein>
<evidence type="ECO:0000259" key="2">
    <source>
        <dbReference type="Pfam" id="PF01757"/>
    </source>
</evidence>
<feature type="transmembrane region" description="Helical" evidence="1">
    <location>
        <begin position="202"/>
        <end position="223"/>
    </location>
</feature>
<name>A0A7Z1IZM2_SHIFL</name>
<dbReference type="PANTHER" id="PTHR23028:SF131">
    <property type="entry name" value="BLR2367 PROTEIN"/>
    <property type="match status" value="1"/>
</dbReference>
<comment type="caution">
    <text evidence="3">The sequence shown here is derived from an EMBL/GenBank/DDBJ whole genome shotgun (WGS) entry which is preliminary data.</text>
</comment>
<keyword evidence="3" id="KW-0012">Acyltransferase</keyword>
<keyword evidence="1" id="KW-0472">Membrane</keyword>
<dbReference type="PANTHER" id="PTHR23028">
    <property type="entry name" value="ACETYLTRANSFERASE"/>
    <property type="match status" value="1"/>
</dbReference>
<feature type="transmembrane region" description="Helical" evidence="1">
    <location>
        <begin position="255"/>
        <end position="277"/>
    </location>
</feature>
<keyword evidence="1" id="KW-1133">Transmembrane helix</keyword>
<feature type="transmembrane region" description="Helical" evidence="1">
    <location>
        <begin position="165"/>
        <end position="196"/>
    </location>
</feature>
<evidence type="ECO:0000313" key="3">
    <source>
        <dbReference type="EMBL" id="PAY84945.1"/>
    </source>
</evidence>
<feature type="transmembrane region" description="Helical" evidence="1">
    <location>
        <begin position="289"/>
        <end position="308"/>
    </location>
</feature>
<keyword evidence="3" id="KW-0808">Transferase</keyword>
<feature type="transmembrane region" description="Helical" evidence="1">
    <location>
        <begin position="9"/>
        <end position="28"/>
    </location>
</feature>
<dbReference type="InterPro" id="IPR050879">
    <property type="entry name" value="Acyltransferase_3"/>
</dbReference>
<feature type="transmembrane region" description="Helical" evidence="1">
    <location>
        <begin position="100"/>
        <end position="119"/>
    </location>
</feature>
<dbReference type="RefSeq" id="WP_000185984.1">
    <property type="nucleotide sequence ID" value="NZ_NIYU01000063.1"/>
</dbReference>
<feature type="transmembrane region" description="Helical" evidence="1">
    <location>
        <begin position="323"/>
        <end position="342"/>
    </location>
</feature>
<dbReference type="InterPro" id="IPR002656">
    <property type="entry name" value="Acyl_transf_3_dom"/>
</dbReference>
<accession>A0A7Z1IZM2</accession>
<proteinExistence type="predicted"/>
<feature type="transmembrane region" description="Helical" evidence="1">
    <location>
        <begin position="58"/>
        <end position="79"/>
    </location>
</feature>
<dbReference type="EMBL" id="NIYV01000086">
    <property type="protein sequence ID" value="PAY84945.1"/>
    <property type="molecule type" value="Genomic_DNA"/>
</dbReference>
<keyword evidence="1" id="KW-0812">Transmembrane</keyword>
<reference evidence="4" key="1">
    <citation type="submission" date="2017-06" db="EMBL/GenBank/DDBJ databases">
        <title>WGS of SAMN07203007.</title>
        <authorList>
            <person name="Fouts D."/>
            <person name="Sutton G."/>
            <person name="Nguyen K."/>
            <person name="Thamlikitkul V."/>
        </authorList>
    </citation>
    <scope>NUCLEOTIDE SEQUENCE [LARGE SCALE GENOMIC DNA]</scope>
    <source>
        <strain evidence="4">ESBL-06065-006</strain>
    </source>
</reference>
<evidence type="ECO:0000313" key="4">
    <source>
        <dbReference type="Proteomes" id="UP000217822"/>
    </source>
</evidence>
<dbReference type="GO" id="GO:0016747">
    <property type="term" value="F:acyltransferase activity, transferring groups other than amino-acyl groups"/>
    <property type="evidence" value="ECO:0007669"/>
    <property type="project" value="InterPro"/>
</dbReference>
<sequence length="355" mass="41721">MTNVFGKRIYTLDVLRGFAALSVVLWHWQHFFMKKNAASDIIINRQPFYEFFSVFYHYGLYAVELFFMISGFIFFYLYADNIHSNKTSAKTFIVNRVSRLYPLYIFTFAVVAILQIIFFKSHNYFFVYPMNDIYHAILNLLMIQSWGFERGWSFNAPTWSVSIEVLMYMIFFILCKFTSKTTFISILIVALSYYFFKINNPIMIGAFSFFIGGLTYKITIAAIKNISAKLFFIFACVFLLISWGVIFTLQVADIFSIILFGFTSIIFFLVSISAIRNDFGKKIEWLGDISYSSYLLHFPLQIIVVYLADKIGYGRDLFYSPKVFILFMLTLMAISYMSYIFIEKPSQQFIRDKFH</sequence>
<organism evidence="3 4">
    <name type="scientific">Shigella flexneri</name>
    <dbReference type="NCBI Taxonomy" id="623"/>
    <lineage>
        <taxon>Bacteria</taxon>
        <taxon>Pseudomonadati</taxon>
        <taxon>Pseudomonadota</taxon>
        <taxon>Gammaproteobacteria</taxon>
        <taxon>Enterobacterales</taxon>
        <taxon>Enterobacteriaceae</taxon>
        <taxon>Shigella</taxon>
    </lineage>
</organism>
<feature type="transmembrane region" description="Helical" evidence="1">
    <location>
        <begin position="230"/>
        <end position="249"/>
    </location>
</feature>
<dbReference type="Proteomes" id="UP000217822">
    <property type="component" value="Unassembled WGS sequence"/>
</dbReference>
<gene>
    <name evidence="3" type="ORF">CEG97_18785</name>
</gene>
<dbReference type="AlphaFoldDB" id="A0A7Z1IZM2"/>
<dbReference type="GO" id="GO:0016020">
    <property type="term" value="C:membrane"/>
    <property type="evidence" value="ECO:0007669"/>
    <property type="project" value="TreeGrafter"/>
</dbReference>
<feature type="domain" description="Acyltransferase 3" evidence="2">
    <location>
        <begin position="10"/>
        <end position="334"/>
    </location>
</feature>